<dbReference type="EMBL" id="MU253791">
    <property type="protein sequence ID" value="KAG9246839.1"/>
    <property type="molecule type" value="Genomic_DNA"/>
</dbReference>
<feature type="compositionally biased region" description="Basic and acidic residues" evidence="2">
    <location>
        <begin position="293"/>
        <end position="313"/>
    </location>
</feature>
<feature type="compositionally biased region" description="Low complexity" evidence="2">
    <location>
        <begin position="587"/>
        <end position="598"/>
    </location>
</feature>
<feature type="compositionally biased region" description="Low complexity" evidence="2">
    <location>
        <begin position="151"/>
        <end position="170"/>
    </location>
</feature>
<feature type="compositionally biased region" description="Basic and acidic residues" evidence="2">
    <location>
        <begin position="217"/>
        <end position="234"/>
    </location>
</feature>
<feature type="compositionally biased region" description="Basic and acidic residues" evidence="2">
    <location>
        <begin position="546"/>
        <end position="559"/>
    </location>
</feature>
<accession>A0A9P8CH25</accession>
<proteinExistence type="predicted"/>
<feature type="coiled-coil region" evidence="1">
    <location>
        <begin position="656"/>
        <end position="686"/>
    </location>
</feature>
<gene>
    <name evidence="3" type="ORF">BJ878DRAFT_565461</name>
</gene>
<feature type="region of interest" description="Disordered" evidence="2">
    <location>
        <begin position="626"/>
        <end position="645"/>
    </location>
</feature>
<feature type="region of interest" description="Disordered" evidence="2">
    <location>
        <begin position="35"/>
        <end position="133"/>
    </location>
</feature>
<evidence type="ECO:0000256" key="1">
    <source>
        <dbReference type="SAM" id="Coils"/>
    </source>
</evidence>
<protein>
    <submittedName>
        <fullName evidence="3">Uncharacterized protein</fullName>
    </submittedName>
</protein>
<feature type="compositionally biased region" description="Low complexity" evidence="2">
    <location>
        <begin position="108"/>
        <end position="117"/>
    </location>
</feature>
<feature type="compositionally biased region" description="Basic and acidic residues" evidence="2">
    <location>
        <begin position="568"/>
        <end position="577"/>
    </location>
</feature>
<feature type="compositionally biased region" description="Polar residues" evidence="2">
    <location>
        <begin position="628"/>
        <end position="644"/>
    </location>
</feature>
<organism evidence="3 4">
    <name type="scientific">Calycina marina</name>
    <dbReference type="NCBI Taxonomy" id="1763456"/>
    <lineage>
        <taxon>Eukaryota</taxon>
        <taxon>Fungi</taxon>
        <taxon>Dikarya</taxon>
        <taxon>Ascomycota</taxon>
        <taxon>Pezizomycotina</taxon>
        <taxon>Leotiomycetes</taxon>
        <taxon>Helotiales</taxon>
        <taxon>Pezizellaceae</taxon>
        <taxon>Calycina</taxon>
    </lineage>
</organism>
<keyword evidence="1" id="KW-0175">Coiled coil</keyword>
<sequence>MASSNVPHYFMDLEKNFAPSSVREKGLEIELPAGIHITPKPVAPEPQKVQKVHNYATKPLPPLPRDALKRASQLRKKNRSNSPCTPIEQLPGTAISPKSPLRKRPDSGSKSASATSSLPRPLKPPMSISSRKILQLTGHDIRYDRALPVQSVSQVSLSSLSSSSGSTYSQPEEKEPKPYPADREISKAAQLSGLPHIQPERPVGSVPSRSASPGGLKESKKAQRADQVKNDSRHPARSPIGTTRKKPAPEQRISDQPYQSVQAVMDFGTPRTQSSETLDWDLSQPRPRASMQLERKSSKDDKSMLNISKDDPRNLIQPDPLSSILGKPRTGRSAISKLLAQSGIGLPVSLSSQSIDSPGILIQRDATSSILGKPRSQWIDATSGPTQLSPVTSKVDLTKLTFSMANTKGQTVKAVYSPAPKEQTPVQEDPSPQPGRTFSTESVDIKDILQDPQTRLPTSPKNPKREPLVPQPLAVATKLNKDKAKGQKKKTAESASLQRKNPLIVSAIDSMSWSIGALTSPTRARKLFAASMPENESLRPAPLKVKGRDRQPSMPEEKSTQPTPPKASRGEELKESKTPVNSPPNPSSSEIIQPEIPNGKLTRKISGAMKRLSGKKSHPRPTIILNLARQSDSPDTPASKSGISLASPVEALHHGNEQFQESYRRAKNSLRMMTAEEKRREELKKKIVVVGISDQSPDGRVAEWL</sequence>
<comment type="caution">
    <text evidence="3">The sequence shown here is derived from an EMBL/GenBank/DDBJ whole genome shotgun (WGS) entry which is preliminary data.</text>
</comment>
<dbReference type="Proteomes" id="UP000887226">
    <property type="component" value="Unassembled WGS sequence"/>
</dbReference>
<keyword evidence="4" id="KW-1185">Reference proteome</keyword>
<feature type="compositionally biased region" description="Basic and acidic residues" evidence="2">
    <location>
        <begin position="171"/>
        <end position="186"/>
    </location>
</feature>
<evidence type="ECO:0000313" key="3">
    <source>
        <dbReference type="EMBL" id="KAG9246839.1"/>
    </source>
</evidence>
<evidence type="ECO:0000313" key="4">
    <source>
        <dbReference type="Proteomes" id="UP000887226"/>
    </source>
</evidence>
<feature type="compositionally biased region" description="Polar residues" evidence="2">
    <location>
        <begin position="451"/>
        <end position="461"/>
    </location>
</feature>
<evidence type="ECO:0000256" key="2">
    <source>
        <dbReference type="SAM" id="MobiDB-lite"/>
    </source>
</evidence>
<feature type="region of interest" description="Disordered" evidence="2">
    <location>
        <begin position="417"/>
        <end position="497"/>
    </location>
</feature>
<name>A0A9P8CH25_9HELO</name>
<feature type="region of interest" description="Disordered" evidence="2">
    <location>
        <begin position="530"/>
        <end position="603"/>
    </location>
</feature>
<dbReference type="OrthoDB" id="3545168at2759"/>
<reference evidence="3" key="1">
    <citation type="journal article" date="2021" name="IMA Fungus">
        <title>Genomic characterization of three marine fungi, including Emericellopsis atlantica sp. nov. with signatures of a generalist lifestyle and marine biomass degradation.</title>
        <authorList>
            <person name="Hagestad O.C."/>
            <person name="Hou L."/>
            <person name="Andersen J.H."/>
            <person name="Hansen E.H."/>
            <person name="Altermark B."/>
            <person name="Li C."/>
            <person name="Kuhnert E."/>
            <person name="Cox R.J."/>
            <person name="Crous P.W."/>
            <person name="Spatafora J.W."/>
            <person name="Lail K."/>
            <person name="Amirebrahimi M."/>
            <person name="Lipzen A."/>
            <person name="Pangilinan J."/>
            <person name="Andreopoulos W."/>
            <person name="Hayes R.D."/>
            <person name="Ng V."/>
            <person name="Grigoriev I.V."/>
            <person name="Jackson S.A."/>
            <person name="Sutton T.D.S."/>
            <person name="Dobson A.D.W."/>
            <person name="Rama T."/>
        </authorList>
    </citation>
    <scope>NUCLEOTIDE SEQUENCE</scope>
    <source>
        <strain evidence="3">TRa3180A</strain>
    </source>
</reference>
<feature type="region of interest" description="Disordered" evidence="2">
    <location>
        <begin position="151"/>
        <end position="328"/>
    </location>
</feature>
<dbReference type="AlphaFoldDB" id="A0A9P8CH25"/>